<dbReference type="EMBL" id="CP126216">
    <property type="protein sequence ID" value="WIA17914.1"/>
    <property type="molecule type" value="Genomic_DNA"/>
</dbReference>
<evidence type="ECO:0000313" key="2">
    <source>
        <dbReference type="Proteomes" id="UP001244341"/>
    </source>
</evidence>
<sequence length="69" mass="6960">MDAEFWKILGSGNHAELARAARELSRSRPGGITTQQAQASCCRRACQATVAAMGAAAAAAAGATAAARQ</sequence>
<organism evidence="1 2">
    <name type="scientific">Tetradesmus obliquus</name>
    <name type="common">Green alga</name>
    <name type="synonym">Acutodesmus obliquus</name>
    <dbReference type="NCBI Taxonomy" id="3088"/>
    <lineage>
        <taxon>Eukaryota</taxon>
        <taxon>Viridiplantae</taxon>
        <taxon>Chlorophyta</taxon>
        <taxon>core chlorophytes</taxon>
        <taxon>Chlorophyceae</taxon>
        <taxon>CS clade</taxon>
        <taxon>Sphaeropleales</taxon>
        <taxon>Scenedesmaceae</taxon>
        <taxon>Tetradesmus</taxon>
    </lineage>
</organism>
<keyword evidence="2" id="KW-1185">Reference proteome</keyword>
<proteinExistence type="predicted"/>
<reference evidence="1 2" key="1">
    <citation type="submission" date="2023-05" db="EMBL/GenBank/DDBJ databases">
        <title>A 100% complete, gapless, phased diploid assembly of the Scenedesmus obliquus UTEX 3031 genome.</title>
        <authorList>
            <person name="Biondi T.C."/>
            <person name="Hanschen E.R."/>
            <person name="Kwon T."/>
            <person name="Eng W."/>
            <person name="Kruse C.P.S."/>
            <person name="Koehler S.I."/>
            <person name="Kunde Y."/>
            <person name="Gleasner C.D."/>
            <person name="You Mak K.T."/>
            <person name="Polle J."/>
            <person name="Hovde B.T."/>
            <person name="Starkenburg S.R."/>
        </authorList>
    </citation>
    <scope>NUCLEOTIDE SEQUENCE [LARGE SCALE GENOMIC DNA]</scope>
    <source>
        <strain evidence="1 2">DOE0152z</strain>
    </source>
</reference>
<dbReference type="Proteomes" id="UP001244341">
    <property type="component" value="Chromosome 9b"/>
</dbReference>
<gene>
    <name evidence="1" type="ORF">OEZ85_009408</name>
</gene>
<protein>
    <submittedName>
        <fullName evidence="1">Uncharacterized protein</fullName>
    </submittedName>
</protein>
<accession>A0ABY8U9Y5</accession>
<evidence type="ECO:0000313" key="1">
    <source>
        <dbReference type="EMBL" id="WIA17914.1"/>
    </source>
</evidence>
<name>A0ABY8U9Y5_TETOB</name>